<dbReference type="PANTHER" id="PTHR23183">
    <property type="entry name" value="NOP14"/>
    <property type="match status" value="1"/>
</dbReference>
<proteinExistence type="inferred from homology"/>
<feature type="compositionally biased region" description="Basic and acidic residues" evidence="7">
    <location>
        <begin position="364"/>
        <end position="379"/>
    </location>
</feature>
<accession>A0A8B7NJL0</accession>
<dbReference type="AlphaFoldDB" id="A0A8B7NJL0"/>
<dbReference type="GO" id="GO:0030490">
    <property type="term" value="P:maturation of SSU-rRNA"/>
    <property type="evidence" value="ECO:0007669"/>
    <property type="project" value="TreeGrafter"/>
</dbReference>
<dbReference type="Pfam" id="PF04147">
    <property type="entry name" value="Nop14"/>
    <property type="match status" value="2"/>
</dbReference>
<evidence type="ECO:0000256" key="5">
    <source>
        <dbReference type="ARBA" id="ARBA00023242"/>
    </source>
</evidence>
<feature type="compositionally biased region" description="Basic and acidic residues" evidence="7">
    <location>
        <begin position="262"/>
        <end position="280"/>
    </location>
</feature>
<protein>
    <submittedName>
        <fullName evidence="9">Nucleolar protein 14</fullName>
    </submittedName>
</protein>
<keyword evidence="4" id="KW-0698">rRNA processing</keyword>
<keyword evidence="8" id="KW-1185">Reference proteome</keyword>
<evidence type="ECO:0000256" key="4">
    <source>
        <dbReference type="ARBA" id="ARBA00022552"/>
    </source>
</evidence>
<evidence type="ECO:0000256" key="3">
    <source>
        <dbReference type="ARBA" id="ARBA00022517"/>
    </source>
</evidence>
<feature type="region of interest" description="Disordered" evidence="7">
    <location>
        <begin position="337"/>
        <end position="517"/>
    </location>
</feature>
<feature type="compositionally biased region" description="Basic residues" evidence="7">
    <location>
        <begin position="1"/>
        <end position="11"/>
    </location>
</feature>
<keyword evidence="5" id="KW-0539">Nucleus</keyword>
<feature type="compositionally biased region" description="Basic and acidic residues" evidence="7">
    <location>
        <begin position="503"/>
        <end position="517"/>
    </location>
</feature>
<gene>
    <name evidence="9" type="primary">LOC108670861</name>
</gene>
<sequence>MGKSKNAKNKRLPGPSLPKLKPVNPFNLHQNRKKFTVLGQKVKGSKGLPGVSRQKSFDNRSKTLLVEYLNRNKANTLVDRRLGENDRTADQGLKDDMRRVEHLKRSSTKHTLYNLSDDTEVLTHGGVPITEETLKTRDFDDELDEDGMLDAQFVKKQHFGGASLSEAHDLPHEDRKYKSQKDRIDEIVAESKMRKLQAKQDHESQRKKVEVLDSQFKNFMEMMRGNLITHSDKKKARREDSMRDYDRLMHAIAADGGPRSNPSERLKTEEELAKEKKQELEALEADRLRRMRGEYEDDGPTVVTRSADSLDKGTMKQFDERPLMAYKNGELLILNAEGKAVTMDGEKPTKKLSKEERRKRRKQQRMEKKMRQEEKKLLDDYLPSDYDDSGDDDGTDSFSDEDQAADDNAGDNEDEIESSNEEEMEQEDEDEIDDDDDDNYSDILEDEEEEREENDDDEETAIESDTQGKKLKAVKSPKASAKAAGAQDTKRKRVSFSFETEEEKTKRNREMQEEASKELPYTLEVPGDYNEFWAVVEGRTPEELATLLERMIATNHPELQHANLVKCGHIFSYVLQLIHGLCGTVGVTPHPQHPPLTYLDPLTPHLYNLARLAPVEAAKAFLLVFIEKRDEYRDRVKKRYPTLDTLVFLQLAGVMYPASDFYHPVMTPVKLFLTQLLGEAKMKTPRDVLAALYCATVLLDYNSETKRYSSELLTRLLGLVLCCVPTEAQDEAVLAERERSKLRREDLVRLKESHTPLHWIVHATLPPPEMLPLTTAVKISTAPPKFELSMLNDANLILSDQFRCTVLLTCLTLLRDLCCHWAELPSVREALSPLHQILLLIPTHLYPNEVLKAKEELEIALNKLPPHPPKMRINRGRPKPLRMYEPLVLPMKAEAPRNAFNKSGHRALKQKLLHCVKKERKAATREIKKDNLFLAQQKLKETLASDAERKRKVNIIMNDLRHQEGEHKKYQKMKPGKRI</sequence>
<dbReference type="GO" id="GO:0032040">
    <property type="term" value="C:small-subunit processome"/>
    <property type="evidence" value="ECO:0007669"/>
    <property type="project" value="InterPro"/>
</dbReference>
<dbReference type="RefSeq" id="XP_018013840.1">
    <property type="nucleotide sequence ID" value="XM_018158351.2"/>
</dbReference>
<dbReference type="OrthoDB" id="441771at2759"/>
<reference evidence="9" key="1">
    <citation type="submission" date="2025-08" db="UniProtKB">
        <authorList>
            <consortium name="RefSeq"/>
        </authorList>
    </citation>
    <scope>IDENTIFICATION</scope>
    <source>
        <tissue evidence="9">Whole organism</tissue>
    </source>
</reference>
<evidence type="ECO:0000256" key="1">
    <source>
        <dbReference type="ARBA" id="ARBA00004604"/>
    </source>
</evidence>
<feature type="compositionally biased region" description="Basic and acidic residues" evidence="7">
    <location>
        <begin position="344"/>
        <end position="356"/>
    </location>
</feature>
<evidence type="ECO:0000313" key="8">
    <source>
        <dbReference type="Proteomes" id="UP000694843"/>
    </source>
</evidence>
<feature type="region of interest" description="Disordered" evidence="7">
    <location>
        <begin position="252"/>
        <end position="280"/>
    </location>
</feature>
<evidence type="ECO:0000313" key="9">
    <source>
        <dbReference type="RefSeq" id="XP_018013840.1"/>
    </source>
</evidence>
<dbReference type="InterPro" id="IPR007276">
    <property type="entry name" value="Nop14"/>
</dbReference>
<feature type="region of interest" description="Disordered" evidence="7">
    <location>
        <begin position="1"/>
        <end position="28"/>
    </location>
</feature>
<dbReference type="Proteomes" id="UP000694843">
    <property type="component" value="Unplaced"/>
</dbReference>
<evidence type="ECO:0000256" key="2">
    <source>
        <dbReference type="ARBA" id="ARBA00007466"/>
    </source>
</evidence>
<dbReference type="GeneID" id="108670861"/>
<dbReference type="PANTHER" id="PTHR23183:SF0">
    <property type="entry name" value="NUCLEOLAR PROTEIN 14"/>
    <property type="match status" value="1"/>
</dbReference>
<evidence type="ECO:0000256" key="7">
    <source>
        <dbReference type="SAM" id="MobiDB-lite"/>
    </source>
</evidence>
<dbReference type="GO" id="GO:0030692">
    <property type="term" value="C:Noc4p-Nop14p complex"/>
    <property type="evidence" value="ECO:0007669"/>
    <property type="project" value="TreeGrafter"/>
</dbReference>
<comment type="function">
    <text evidence="6">Involved in nucleolar processing of pre-18S ribosomal RNA. Has a role in the nuclear export of 40S pre-ribosomal subunit to the cytoplasm.</text>
</comment>
<keyword evidence="3" id="KW-0690">Ribosome biogenesis</keyword>
<evidence type="ECO:0000256" key="6">
    <source>
        <dbReference type="ARBA" id="ARBA00024695"/>
    </source>
</evidence>
<comment type="subcellular location">
    <subcellularLocation>
        <location evidence="1">Nucleus</location>
        <location evidence="1">Nucleolus</location>
    </subcellularLocation>
</comment>
<feature type="compositionally biased region" description="Low complexity" evidence="7">
    <location>
        <begin position="476"/>
        <end position="486"/>
    </location>
</feature>
<feature type="compositionally biased region" description="Acidic residues" evidence="7">
    <location>
        <begin position="385"/>
        <end position="462"/>
    </location>
</feature>
<organism evidence="8 9">
    <name type="scientific">Hyalella azteca</name>
    <name type="common">Amphipod</name>
    <dbReference type="NCBI Taxonomy" id="294128"/>
    <lineage>
        <taxon>Eukaryota</taxon>
        <taxon>Metazoa</taxon>
        <taxon>Ecdysozoa</taxon>
        <taxon>Arthropoda</taxon>
        <taxon>Crustacea</taxon>
        <taxon>Multicrustacea</taxon>
        <taxon>Malacostraca</taxon>
        <taxon>Eumalacostraca</taxon>
        <taxon>Peracarida</taxon>
        <taxon>Amphipoda</taxon>
        <taxon>Senticaudata</taxon>
        <taxon>Talitrida</taxon>
        <taxon>Talitroidea</taxon>
        <taxon>Hyalellidae</taxon>
        <taxon>Hyalella</taxon>
    </lineage>
</organism>
<dbReference type="KEGG" id="hazt:108670861"/>
<name>A0A8B7NJL0_HYAAZ</name>
<comment type="similarity">
    <text evidence="2">Belongs to the NOP14 family.</text>
</comment>
<dbReference type="OMA" id="KSCWPSL"/>